<keyword evidence="2" id="KW-0812">Transmembrane</keyword>
<evidence type="ECO:0008006" key="5">
    <source>
        <dbReference type="Google" id="ProtNLM"/>
    </source>
</evidence>
<protein>
    <recommendedName>
        <fullName evidence="5">Amino acid transporter</fullName>
    </recommendedName>
</protein>
<evidence type="ECO:0000256" key="2">
    <source>
        <dbReference type="SAM" id="Phobius"/>
    </source>
</evidence>
<organism evidence="3 4">
    <name type="scientific">Burkholderia pseudomultivorans</name>
    <dbReference type="NCBI Taxonomy" id="1207504"/>
    <lineage>
        <taxon>Bacteria</taxon>
        <taxon>Pseudomonadati</taxon>
        <taxon>Pseudomonadota</taxon>
        <taxon>Betaproteobacteria</taxon>
        <taxon>Burkholderiales</taxon>
        <taxon>Burkholderiaceae</taxon>
        <taxon>Burkholderia</taxon>
        <taxon>Burkholderia cepacia complex</taxon>
    </lineage>
</organism>
<feature type="compositionally biased region" description="Polar residues" evidence="1">
    <location>
        <begin position="1"/>
        <end position="12"/>
    </location>
</feature>
<evidence type="ECO:0000313" key="4">
    <source>
        <dbReference type="Proteomes" id="UP000062912"/>
    </source>
</evidence>
<sequence length="92" mass="9857">MQQAVTRLSFSERSADRSRAPRPDHGSIAVQILVLATVLNLIGLVVNGAVILSASRLSPRLGARRRPSKRPQYLLGTVFVGLAARLAVAGRN</sequence>
<reference evidence="3 4" key="1">
    <citation type="submission" date="2015-11" db="EMBL/GenBank/DDBJ databases">
        <title>Expanding the genomic diversity of Burkholderia species for the development of highly accurate diagnostics.</title>
        <authorList>
            <person name="Sahl J."/>
            <person name="Keim P."/>
            <person name="Wagner D."/>
        </authorList>
    </citation>
    <scope>NUCLEOTIDE SEQUENCE [LARGE SCALE GENOMIC DNA]</scope>
    <source>
        <strain evidence="3 4">MSMB368WGS</strain>
    </source>
</reference>
<evidence type="ECO:0000256" key="1">
    <source>
        <dbReference type="SAM" id="MobiDB-lite"/>
    </source>
</evidence>
<name>A0A132E645_9BURK</name>
<accession>A0A132E645</accession>
<comment type="caution">
    <text evidence="3">The sequence shown here is derived from an EMBL/GenBank/DDBJ whole genome shotgun (WGS) entry which is preliminary data.</text>
</comment>
<feature type="compositionally biased region" description="Basic and acidic residues" evidence="1">
    <location>
        <begin position="13"/>
        <end position="23"/>
    </location>
</feature>
<dbReference type="EMBL" id="LPJR01000095">
    <property type="protein sequence ID" value="KWF17296.1"/>
    <property type="molecule type" value="Genomic_DNA"/>
</dbReference>
<gene>
    <name evidence="3" type="ORF">WT56_32970</name>
</gene>
<feature type="transmembrane region" description="Helical" evidence="2">
    <location>
        <begin position="73"/>
        <end position="90"/>
    </location>
</feature>
<feature type="transmembrane region" description="Helical" evidence="2">
    <location>
        <begin position="28"/>
        <end position="52"/>
    </location>
</feature>
<keyword evidence="2" id="KW-1133">Transmembrane helix</keyword>
<dbReference type="Proteomes" id="UP000062912">
    <property type="component" value="Unassembled WGS sequence"/>
</dbReference>
<proteinExistence type="predicted"/>
<dbReference type="AlphaFoldDB" id="A0A132E645"/>
<keyword evidence="2" id="KW-0472">Membrane</keyword>
<feature type="region of interest" description="Disordered" evidence="1">
    <location>
        <begin position="1"/>
        <end position="23"/>
    </location>
</feature>
<evidence type="ECO:0000313" key="3">
    <source>
        <dbReference type="EMBL" id="KWF17296.1"/>
    </source>
</evidence>